<evidence type="ECO:0000256" key="1">
    <source>
        <dbReference type="SAM" id="MobiDB-lite"/>
    </source>
</evidence>
<feature type="compositionally biased region" description="Basic and acidic residues" evidence="1">
    <location>
        <begin position="11"/>
        <end position="23"/>
    </location>
</feature>
<evidence type="ECO:0000313" key="3">
    <source>
        <dbReference type="Proteomes" id="UP000022141"/>
    </source>
</evidence>
<dbReference type="AlphaFoldDB" id="A0A011P3Z9"/>
<sequence>MQRDSTTGASRLDHASGEHVDVHTGQDDEIIRVHLAVDIDIATARSDLDRGGGDHRATCAFIQLAYRAADDDIMCAADLDRTSGACLDRAAGKPDRIAVTIEDLVALRVGLQQQWSDQDAGT</sequence>
<dbReference type="Proteomes" id="UP000022141">
    <property type="component" value="Unassembled WGS sequence"/>
</dbReference>
<accession>A0A011P3Z9</accession>
<dbReference type="EMBL" id="JEMY01000014">
    <property type="protein sequence ID" value="EXI89673.1"/>
    <property type="molecule type" value="Genomic_DNA"/>
</dbReference>
<feature type="region of interest" description="Disordered" evidence="1">
    <location>
        <begin position="1"/>
        <end position="23"/>
    </location>
</feature>
<keyword evidence="3" id="KW-1185">Reference proteome</keyword>
<gene>
    <name evidence="2" type="ORF">AW11_01361</name>
</gene>
<protein>
    <submittedName>
        <fullName evidence="2">Uncharacterized protein</fullName>
    </submittedName>
</protein>
<organism evidence="2 3">
    <name type="scientific">Accumulibacter regalis</name>
    <dbReference type="NCBI Taxonomy" id="522306"/>
    <lineage>
        <taxon>Bacteria</taxon>
        <taxon>Pseudomonadati</taxon>
        <taxon>Pseudomonadota</taxon>
        <taxon>Betaproteobacteria</taxon>
        <taxon>Candidatus Accumulibacter</taxon>
    </lineage>
</organism>
<evidence type="ECO:0000313" key="2">
    <source>
        <dbReference type="EMBL" id="EXI89673.1"/>
    </source>
</evidence>
<proteinExistence type="predicted"/>
<comment type="caution">
    <text evidence="2">The sequence shown here is derived from an EMBL/GenBank/DDBJ whole genome shotgun (WGS) entry which is preliminary data.</text>
</comment>
<name>A0A011P3Z9_ACCRE</name>
<reference evidence="2" key="1">
    <citation type="submission" date="2014-02" db="EMBL/GenBank/DDBJ databases">
        <title>Expanding our view of genomic diversity in Candidatus Accumulibacter clades.</title>
        <authorList>
            <person name="Skennerton C.T."/>
            <person name="Barr J.J."/>
            <person name="Slater F.R."/>
            <person name="Bond P.L."/>
            <person name="Tyson G.W."/>
        </authorList>
    </citation>
    <scope>NUCLEOTIDE SEQUENCE [LARGE SCALE GENOMIC DNA]</scope>
</reference>